<evidence type="ECO:0000256" key="3">
    <source>
        <dbReference type="SAM" id="Coils"/>
    </source>
</evidence>
<feature type="domain" description="CzcB-like C-terminal circularly permuted SH3-like" evidence="6">
    <location>
        <begin position="429"/>
        <end position="479"/>
    </location>
</feature>
<keyword evidence="2 3" id="KW-0175">Coiled coil</keyword>
<evidence type="ECO:0000259" key="7">
    <source>
        <dbReference type="Pfam" id="PF25990"/>
    </source>
</evidence>
<dbReference type="RefSeq" id="WP_014959369.1">
    <property type="nucleotide sequence ID" value="NC_018645.1"/>
</dbReference>
<proteinExistence type="predicted"/>
<dbReference type="Gene3D" id="1.10.287.470">
    <property type="entry name" value="Helix hairpin bin"/>
    <property type="match status" value="1"/>
</dbReference>
<evidence type="ECO:0000256" key="4">
    <source>
        <dbReference type="SAM" id="MobiDB-lite"/>
    </source>
</evidence>
<dbReference type="InterPro" id="IPR058636">
    <property type="entry name" value="Beta-barrel_YknX"/>
</dbReference>
<keyword evidence="5" id="KW-0472">Membrane</keyword>
<dbReference type="HOGENOM" id="CLU_018816_14_2_7"/>
<dbReference type="Gene3D" id="2.40.30.170">
    <property type="match status" value="1"/>
</dbReference>
<dbReference type="Gene3D" id="2.40.420.20">
    <property type="match status" value="1"/>
</dbReference>
<dbReference type="STRING" id="651182.TOL2_C40340"/>
<evidence type="ECO:0000259" key="6">
    <source>
        <dbReference type="Pfam" id="PF25975"/>
    </source>
</evidence>
<feature type="region of interest" description="Disordered" evidence="4">
    <location>
        <begin position="498"/>
        <end position="524"/>
    </location>
</feature>
<evidence type="ECO:0000313" key="8">
    <source>
        <dbReference type="EMBL" id="CCK82189.1"/>
    </source>
</evidence>
<sequence length="524" mass="58513">MLKNKIVIITAVAVTIALVIVLVLTAVGFKSSNTDAQKAPTFVVKRGPLTVNVVESGTIKAREQIIIKNEVEGKTSIIYLIPEGTRVKKGDLLVELDASALIDSRLDQEIKVQNAEASYVNAKESLAVAENQAKSDMDLAQLTLEFARQDLKKYTKGEYPNELKKTQADITLAEEELTRVRDTLKWSQTLYKEKYISQTELQADQLSEKKKALDLDLAKNNYALLVNYTHQRNLAQRKSDVSQAQMALERTQRKARADVIQAKAELKARQAEYQRQKDKLEKFQEQIGKTKIYAPADGLVIYATSAQGGLFRHNSEPLQEGQDIRERQELIYLPTGNSSNAEIAIHESNLKKVTVGLPVFVTVDALPGRKFTGRITHIAPLPDAQSLWMNPDLKVYTTQIFLDQKDNAVRTGMSCQAEIVIEKHADTLYVPVQAVLRIEGVPKVYVMNKTQFEPRTVETGLDNNRMIRVIKGIEPGDRVLLTPPLKAAGVDYLSKTKQPDVSAAIPAKTTSKKRNRPVKQQDGQ</sequence>
<keyword evidence="5" id="KW-1133">Transmembrane helix</keyword>
<dbReference type="EMBL" id="FO203503">
    <property type="protein sequence ID" value="CCK82189.1"/>
    <property type="molecule type" value="Genomic_DNA"/>
</dbReference>
<evidence type="ECO:0000256" key="1">
    <source>
        <dbReference type="ARBA" id="ARBA00004196"/>
    </source>
</evidence>
<feature type="coiled-coil region" evidence="3">
    <location>
        <begin position="163"/>
        <end position="216"/>
    </location>
</feature>
<name>K0NCH3_DESTT</name>
<dbReference type="PANTHER" id="PTHR32347:SF23">
    <property type="entry name" value="BLL5650 PROTEIN"/>
    <property type="match status" value="1"/>
</dbReference>
<dbReference type="PANTHER" id="PTHR32347">
    <property type="entry name" value="EFFLUX SYSTEM COMPONENT YKNX-RELATED"/>
    <property type="match status" value="1"/>
</dbReference>
<comment type="subcellular location">
    <subcellularLocation>
        <location evidence="1">Cell envelope</location>
    </subcellularLocation>
</comment>
<dbReference type="Proteomes" id="UP000007347">
    <property type="component" value="Chromosome"/>
</dbReference>
<feature type="domain" description="YknX-like beta-barrel" evidence="7">
    <location>
        <begin position="344"/>
        <end position="419"/>
    </location>
</feature>
<keyword evidence="9" id="KW-1185">Reference proteome</keyword>
<dbReference type="Pfam" id="PF25990">
    <property type="entry name" value="Beta-barrel_YknX"/>
    <property type="match status" value="1"/>
</dbReference>
<dbReference type="KEGG" id="dto:TOL2_C40340"/>
<dbReference type="AlphaFoldDB" id="K0NCH3"/>
<feature type="transmembrane region" description="Helical" evidence="5">
    <location>
        <begin position="7"/>
        <end position="29"/>
    </location>
</feature>
<dbReference type="InterPro" id="IPR050465">
    <property type="entry name" value="UPF0194_transport"/>
</dbReference>
<dbReference type="Pfam" id="PF25975">
    <property type="entry name" value="CzcB_C"/>
    <property type="match status" value="1"/>
</dbReference>
<dbReference type="GO" id="GO:0030313">
    <property type="term" value="C:cell envelope"/>
    <property type="evidence" value="ECO:0007669"/>
    <property type="project" value="UniProtKB-SubCell"/>
</dbReference>
<feature type="coiled-coil region" evidence="3">
    <location>
        <begin position="256"/>
        <end position="286"/>
    </location>
</feature>
<dbReference type="Gene3D" id="2.40.50.100">
    <property type="match status" value="1"/>
</dbReference>
<gene>
    <name evidence="8" type="ordered locus">TOL2_C40340</name>
</gene>
<keyword evidence="5" id="KW-0812">Transmembrane</keyword>
<organism evidence="8 9">
    <name type="scientific">Desulfobacula toluolica (strain DSM 7467 / Tol2)</name>
    <dbReference type="NCBI Taxonomy" id="651182"/>
    <lineage>
        <taxon>Bacteria</taxon>
        <taxon>Pseudomonadati</taxon>
        <taxon>Thermodesulfobacteriota</taxon>
        <taxon>Desulfobacteria</taxon>
        <taxon>Desulfobacterales</taxon>
        <taxon>Desulfobacteraceae</taxon>
        <taxon>Desulfobacula</taxon>
    </lineage>
</organism>
<evidence type="ECO:0000256" key="2">
    <source>
        <dbReference type="ARBA" id="ARBA00023054"/>
    </source>
</evidence>
<evidence type="ECO:0000313" key="9">
    <source>
        <dbReference type="Proteomes" id="UP000007347"/>
    </source>
</evidence>
<reference evidence="8 9" key="1">
    <citation type="journal article" date="2013" name="Environ. Microbiol.">
        <title>Complete genome, catabolic sub-proteomes and key-metabolites of Desulfobacula toluolica Tol2, a marine, aromatic compound-degrading, sulfate-reducing bacterium.</title>
        <authorList>
            <person name="Wohlbrand L."/>
            <person name="Jacob J.H."/>
            <person name="Kube M."/>
            <person name="Mussmann M."/>
            <person name="Jarling R."/>
            <person name="Beck A."/>
            <person name="Amann R."/>
            <person name="Wilkes H."/>
            <person name="Reinhardt R."/>
            <person name="Rabus R."/>
        </authorList>
    </citation>
    <scope>NUCLEOTIDE SEQUENCE [LARGE SCALE GENOMIC DNA]</scope>
    <source>
        <strain evidence="9">DSM 7467 / Tol2</strain>
    </source>
</reference>
<dbReference type="OrthoDB" id="9811754at2"/>
<accession>K0NCH3</accession>
<evidence type="ECO:0000256" key="5">
    <source>
        <dbReference type="SAM" id="Phobius"/>
    </source>
</evidence>
<dbReference type="SUPFAM" id="SSF111369">
    <property type="entry name" value="HlyD-like secretion proteins"/>
    <property type="match status" value="1"/>
</dbReference>
<dbReference type="InterPro" id="IPR058649">
    <property type="entry name" value="CzcB_C"/>
</dbReference>
<protein>
    <submittedName>
        <fullName evidence="8">Efflux transporter, RND family, MFP subunit, relted to HlyD</fullName>
    </submittedName>
</protein>